<evidence type="ECO:0000256" key="1">
    <source>
        <dbReference type="ARBA" id="ARBA00004651"/>
    </source>
</evidence>
<keyword evidence="4 9" id="KW-0812">Transmembrane</keyword>
<evidence type="ECO:0000256" key="6">
    <source>
        <dbReference type="ARBA" id="ARBA00022989"/>
    </source>
</evidence>
<organism evidence="11 12">
    <name type="scientific">Noviherbaspirillum denitrificans</name>
    <dbReference type="NCBI Taxonomy" id="1968433"/>
    <lineage>
        <taxon>Bacteria</taxon>
        <taxon>Pseudomonadati</taxon>
        <taxon>Pseudomonadota</taxon>
        <taxon>Betaproteobacteria</taxon>
        <taxon>Burkholderiales</taxon>
        <taxon>Oxalobacteraceae</taxon>
        <taxon>Noviherbaspirillum</taxon>
    </lineage>
</organism>
<evidence type="ECO:0000256" key="8">
    <source>
        <dbReference type="RuleBase" id="RU004057"/>
    </source>
</evidence>
<keyword evidence="12" id="KW-1185">Reference proteome</keyword>
<dbReference type="InterPro" id="IPR002898">
    <property type="entry name" value="MotA_ExbB_proton_chnl"/>
</dbReference>
<evidence type="ECO:0000256" key="7">
    <source>
        <dbReference type="ARBA" id="ARBA00023136"/>
    </source>
</evidence>
<accession>A0A254TDY3</accession>
<feature type="transmembrane region" description="Helical" evidence="9">
    <location>
        <begin position="106"/>
        <end position="129"/>
    </location>
</feature>
<evidence type="ECO:0000259" key="10">
    <source>
        <dbReference type="Pfam" id="PF01618"/>
    </source>
</evidence>
<sequence length="204" mass="22311">MDYEKFHQITFYVMYGVIAIAITVIVERLIFYAVNLRHAAELTAAMPREIECLTDLPQPLINRDSVGAQAVREMLDVRHLLAEPGDVEDLSEAIYIAMKAKLVSRLWILDTVVTAAPLLGLLGTIFGIIDTFSVLAQSGISDPSAVSKGIGTALFATALGIGIAVFGLVFYNLFNEKVSRIDDYLKILLLRAGTRSGRQNGKPL</sequence>
<dbReference type="Proteomes" id="UP000197535">
    <property type="component" value="Unassembled WGS sequence"/>
</dbReference>
<protein>
    <submittedName>
        <fullName evidence="11">Biopolymer transporter ExbB</fullName>
    </submittedName>
</protein>
<comment type="similarity">
    <text evidence="8">Belongs to the exbB/tolQ family.</text>
</comment>
<name>A0A254TDY3_9BURK</name>
<evidence type="ECO:0000256" key="4">
    <source>
        <dbReference type="ARBA" id="ARBA00022692"/>
    </source>
</evidence>
<dbReference type="AlphaFoldDB" id="A0A254TDY3"/>
<evidence type="ECO:0000256" key="3">
    <source>
        <dbReference type="ARBA" id="ARBA00022475"/>
    </source>
</evidence>
<feature type="transmembrane region" description="Helical" evidence="9">
    <location>
        <begin position="149"/>
        <end position="174"/>
    </location>
</feature>
<proteinExistence type="inferred from homology"/>
<dbReference type="GO" id="GO:0017038">
    <property type="term" value="P:protein import"/>
    <property type="evidence" value="ECO:0007669"/>
    <property type="project" value="TreeGrafter"/>
</dbReference>
<feature type="domain" description="MotA/TolQ/ExbB proton channel" evidence="10">
    <location>
        <begin position="82"/>
        <end position="184"/>
    </location>
</feature>
<comment type="subcellular location">
    <subcellularLocation>
        <location evidence="1">Cell membrane</location>
        <topology evidence="1">Multi-pass membrane protein</topology>
    </subcellularLocation>
    <subcellularLocation>
        <location evidence="8">Membrane</location>
        <topology evidence="8">Multi-pass membrane protein</topology>
    </subcellularLocation>
</comment>
<evidence type="ECO:0000256" key="5">
    <source>
        <dbReference type="ARBA" id="ARBA00022927"/>
    </source>
</evidence>
<keyword evidence="6 9" id="KW-1133">Transmembrane helix</keyword>
<evidence type="ECO:0000256" key="2">
    <source>
        <dbReference type="ARBA" id="ARBA00022448"/>
    </source>
</evidence>
<dbReference type="InterPro" id="IPR050790">
    <property type="entry name" value="ExbB/TolQ_transport"/>
</dbReference>
<dbReference type="Pfam" id="PF01618">
    <property type="entry name" value="MotA_ExbB"/>
    <property type="match status" value="1"/>
</dbReference>
<keyword evidence="7 9" id="KW-0472">Membrane</keyword>
<evidence type="ECO:0000256" key="9">
    <source>
        <dbReference type="SAM" id="Phobius"/>
    </source>
</evidence>
<dbReference type="RefSeq" id="WP_088710152.1">
    <property type="nucleotide sequence ID" value="NZ_LSTO01000002.1"/>
</dbReference>
<evidence type="ECO:0000313" key="11">
    <source>
        <dbReference type="EMBL" id="OWW18753.1"/>
    </source>
</evidence>
<dbReference type="OrthoDB" id="4045at2"/>
<keyword evidence="2 8" id="KW-0813">Transport</keyword>
<evidence type="ECO:0000313" key="12">
    <source>
        <dbReference type="Proteomes" id="UP000197535"/>
    </source>
</evidence>
<reference evidence="11 12" key="1">
    <citation type="submission" date="2016-02" db="EMBL/GenBank/DDBJ databases">
        <authorList>
            <person name="Wen L."/>
            <person name="He K."/>
            <person name="Yang H."/>
        </authorList>
    </citation>
    <scope>NUCLEOTIDE SEQUENCE [LARGE SCALE GENOMIC DNA]</scope>
    <source>
        <strain evidence="11 12">TSA40</strain>
    </source>
</reference>
<keyword evidence="3" id="KW-1003">Cell membrane</keyword>
<dbReference type="EMBL" id="LSTO01000002">
    <property type="protein sequence ID" value="OWW18753.1"/>
    <property type="molecule type" value="Genomic_DNA"/>
</dbReference>
<comment type="caution">
    <text evidence="11">The sequence shown here is derived from an EMBL/GenBank/DDBJ whole genome shotgun (WGS) entry which is preliminary data.</text>
</comment>
<gene>
    <name evidence="11" type="ORF">AYR66_04100</name>
</gene>
<keyword evidence="5 8" id="KW-0653">Protein transport</keyword>
<feature type="transmembrane region" description="Helical" evidence="9">
    <location>
        <begin position="12"/>
        <end position="34"/>
    </location>
</feature>
<dbReference type="GO" id="GO:0005886">
    <property type="term" value="C:plasma membrane"/>
    <property type="evidence" value="ECO:0007669"/>
    <property type="project" value="UniProtKB-SubCell"/>
</dbReference>
<dbReference type="PANTHER" id="PTHR30625">
    <property type="entry name" value="PROTEIN TOLQ"/>
    <property type="match status" value="1"/>
</dbReference>
<dbReference type="PANTHER" id="PTHR30625:SF15">
    <property type="entry name" value="BIOPOLYMER TRANSPORT PROTEIN EXBB"/>
    <property type="match status" value="1"/>
</dbReference>